<reference evidence="1 2" key="1">
    <citation type="submission" date="2019-07" db="EMBL/GenBank/DDBJ databases">
        <title>Genomics analysis of Aphanomyces spp. identifies a new class of oomycete effector associated with host adaptation.</title>
        <authorList>
            <person name="Gaulin E."/>
        </authorList>
    </citation>
    <scope>NUCLEOTIDE SEQUENCE [LARGE SCALE GENOMIC DNA]</scope>
    <source>
        <strain evidence="1 2">ATCC 201684</strain>
    </source>
</reference>
<keyword evidence="2" id="KW-1185">Reference proteome</keyword>
<protein>
    <submittedName>
        <fullName evidence="1">Uncharacterized protein</fullName>
    </submittedName>
</protein>
<dbReference type="EMBL" id="VJMJ01000365">
    <property type="protein sequence ID" value="KAF0721775.1"/>
    <property type="molecule type" value="Genomic_DNA"/>
</dbReference>
<accession>A0A6G0W439</accession>
<name>A0A6G0W439_9STRA</name>
<gene>
    <name evidence="1" type="ORF">Ae201684_018918</name>
</gene>
<dbReference type="Proteomes" id="UP000481153">
    <property type="component" value="Unassembled WGS sequence"/>
</dbReference>
<organism evidence="1 2">
    <name type="scientific">Aphanomyces euteiches</name>
    <dbReference type="NCBI Taxonomy" id="100861"/>
    <lineage>
        <taxon>Eukaryota</taxon>
        <taxon>Sar</taxon>
        <taxon>Stramenopiles</taxon>
        <taxon>Oomycota</taxon>
        <taxon>Saprolegniomycetes</taxon>
        <taxon>Saprolegniales</taxon>
        <taxon>Verrucalvaceae</taxon>
        <taxon>Aphanomyces</taxon>
    </lineage>
</organism>
<dbReference type="AlphaFoldDB" id="A0A6G0W439"/>
<evidence type="ECO:0000313" key="1">
    <source>
        <dbReference type="EMBL" id="KAF0721775.1"/>
    </source>
</evidence>
<sequence length="181" mass="20115">MDRPACAMHRMISTNAKQRNLQARQLCAVAKERFYPFALHLCCLKFGSGMGDCLDRHLPTLRLVMLAHLCQAMAHAVVSCTRVDLRNVKCALGQESAFLVAKLFFFGCNRGQGSKHHAWVDETLQWPSGTECKEATPAILSFEGHVYTLRLFSFILSGETGINGCAVSSSICTNCQYLLPW</sequence>
<evidence type="ECO:0000313" key="2">
    <source>
        <dbReference type="Proteomes" id="UP000481153"/>
    </source>
</evidence>
<proteinExistence type="predicted"/>
<comment type="caution">
    <text evidence="1">The sequence shown here is derived from an EMBL/GenBank/DDBJ whole genome shotgun (WGS) entry which is preliminary data.</text>
</comment>